<dbReference type="Gene3D" id="3.40.50.2000">
    <property type="entry name" value="Glycogen Phosphorylase B"/>
    <property type="match status" value="2"/>
</dbReference>
<sequence length="369" mass="40230">MSDRTRFVFLHSSDELYGADRMLLEMVGALPEHTEAEVWLPTDLAHPERPLCVELERRGAAVRHLDLPIMRRAYQNPMGLVRLAVRSARLFRALRRGAPDVVYCTTSATFLGAPLARIARVPAVIGHLQEIWSKTDRQVLRGPALACHRLLAISEAVVASVPGRIALRTVVVPNGTPEPPRLVPIETHQGRLQFVVASRWNAWKGHRTLLAAWDRAKPAGHLTVLGGRPPSGEWVDVPGLVSALRDPSSVSVVGEVSDPSVYLEEADVVLMPSDEPEPFGLVAIEAFARGRPVVASAGGGLVDVVTDQVDGWLYPPGDVAALAAILGRLSRTEVTEAGHQARETYKSRFNTERFALSWRAATFGERSTG</sequence>
<dbReference type="Proteomes" id="UP000198741">
    <property type="component" value="Chromosome I"/>
</dbReference>
<organism evidence="1 2">
    <name type="scientific">Nakamurella panacisegetis</name>
    <dbReference type="NCBI Taxonomy" id="1090615"/>
    <lineage>
        <taxon>Bacteria</taxon>
        <taxon>Bacillati</taxon>
        <taxon>Actinomycetota</taxon>
        <taxon>Actinomycetes</taxon>
        <taxon>Nakamurellales</taxon>
        <taxon>Nakamurellaceae</taxon>
        <taxon>Nakamurella</taxon>
    </lineage>
</organism>
<dbReference type="PANTHER" id="PTHR12526">
    <property type="entry name" value="GLYCOSYLTRANSFERASE"/>
    <property type="match status" value="1"/>
</dbReference>
<dbReference type="GO" id="GO:0016757">
    <property type="term" value="F:glycosyltransferase activity"/>
    <property type="evidence" value="ECO:0007669"/>
    <property type="project" value="TreeGrafter"/>
</dbReference>
<proteinExistence type="predicted"/>
<evidence type="ECO:0000313" key="1">
    <source>
        <dbReference type="EMBL" id="SDO31953.1"/>
    </source>
</evidence>
<accession>A0A1H0IKP0</accession>
<reference evidence="1 2" key="1">
    <citation type="submission" date="2016-10" db="EMBL/GenBank/DDBJ databases">
        <authorList>
            <person name="de Groot N.N."/>
        </authorList>
    </citation>
    <scope>NUCLEOTIDE SEQUENCE [LARGE SCALE GENOMIC DNA]</scope>
    <source>
        <strain evidence="2">P4-7,KCTC 19426,CECT 7604</strain>
    </source>
</reference>
<keyword evidence="2" id="KW-1185">Reference proteome</keyword>
<evidence type="ECO:0000313" key="2">
    <source>
        <dbReference type="Proteomes" id="UP000198741"/>
    </source>
</evidence>
<dbReference type="EMBL" id="LT629710">
    <property type="protein sequence ID" value="SDO31953.1"/>
    <property type="molecule type" value="Genomic_DNA"/>
</dbReference>
<dbReference type="AlphaFoldDB" id="A0A1H0IKP0"/>
<dbReference type="Pfam" id="PF13692">
    <property type="entry name" value="Glyco_trans_1_4"/>
    <property type="match status" value="1"/>
</dbReference>
<name>A0A1H0IKP0_9ACTN</name>
<dbReference type="SUPFAM" id="SSF53756">
    <property type="entry name" value="UDP-Glycosyltransferase/glycogen phosphorylase"/>
    <property type="match status" value="1"/>
</dbReference>
<dbReference type="PANTHER" id="PTHR12526:SF635">
    <property type="entry name" value="GLYCOSYL TRANSFERASE GROUP 1"/>
    <property type="match status" value="1"/>
</dbReference>
<dbReference type="RefSeq" id="WP_157695132.1">
    <property type="nucleotide sequence ID" value="NZ_LT629710.1"/>
</dbReference>
<dbReference type="OrthoDB" id="8878585at2"/>
<protein>
    <submittedName>
        <fullName evidence="1">Glycosyl transferases group 1</fullName>
    </submittedName>
</protein>
<gene>
    <name evidence="1" type="ORF">SAMN04515671_0547</name>
</gene>
<keyword evidence="1" id="KW-0808">Transferase</keyword>
<dbReference type="STRING" id="1090615.SAMN04515671_0547"/>